<evidence type="ECO:0000256" key="5">
    <source>
        <dbReference type="ARBA" id="ARBA00023157"/>
    </source>
</evidence>
<dbReference type="InterPro" id="IPR000169">
    <property type="entry name" value="Pept_cys_AS"/>
</dbReference>
<dbReference type="SMART" id="SM00848">
    <property type="entry name" value="Inhibitor_I29"/>
    <property type="match status" value="1"/>
</dbReference>
<evidence type="ECO:0000256" key="1">
    <source>
        <dbReference type="ARBA" id="ARBA00008455"/>
    </source>
</evidence>
<dbReference type="InterPro" id="IPR013201">
    <property type="entry name" value="Prot_inhib_I29"/>
</dbReference>
<keyword evidence="4" id="KW-0788">Thiol protease</keyword>
<keyword evidence="2" id="KW-0645">Protease</keyword>
<dbReference type="EMBL" id="JBJKBG010000004">
    <property type="protein sequence ID" value="KAL3741726.1"/>
    <property type="molecule type" value="Genomic_DNA"/>
</dbReference>
<evidence type="ECO:0000313" key="9">
    <source>
        <dbReference type="EMBL" id="KAL3741726.1"/>
    </source>
</evidence>
<organism evidence="9 10">
    <name type="scientific">Eucalyptus globulus</name>
    <name type="common">Tasmanian blue gum</name>
    <dbReference type="NCBI Taxonomy" id="34317"/>
    <lineage>
        <taxon>Eukaryota</taxon>
        <taxon>Viridiplantae</taxon>
        <taxon>Streptophyta</taxon>
        <taxon>Embryophyta</taxon>
        <taxon>Tracheophyta</taxon>
        <taxon>Spermatophyta</taxon>
        <taxon>Magnoliopsida</taxon>
        <taxon>eudicotyledons</taxon>
        <taxon>Gunneridae</taxon>
        <taxon>Pentapetalae</taxon>
        <taxon>rosids</taxon>
        <taxon>malvids</taxon>
        <taxon>Myrtales</taxon>
        <taxon>Myrtaceae</taxon>
        <taxon>Myrtoideae</taxon>
        <taxon>Eucalypteae</taxon>
        <taxon>Eucalyptus</taxon>
    </lineage>
</organism>
<evidence type="ECO:0000313" key="10">
    <source>
        <dbReference type="Proteomes" id="UP001634007"/>
    </source>
</evidence>
<keyword evidence="10" id="KW-1185">Reference proteome</keyword>
<feature type="domain" description="Peptidase C1A papain C-terminal" evidence="7">
    <location>
        <begin position="125"/>
        <end position="311"/>
    </location>
</feature>
<dbReference type="CDD" id="cd02248">
    <property type="entry name" value="Peptidase_C1A"/>
    <property type="match status" value="1"/>
</dbReference>
<gene>
    <name evidence="9" type="ORF">ACJRO7_017232</name>
</gene>
<feature type="chain" id="PRO_5044788657" evidence="6">
    <location>
        <begin position="25"/>
        <end position="311"/>
    </location>
</feature>
<dbReference type="GO" id="GO:0008234">
    <property type="term" value="F:cysteine-type peptidase activity"/>
    <property type="evidence" value="ECO:0007669"/>
    <property type="project" value="UniProtKB-KW"/>
</dbReference>
<evidence type="ECO:0000256" key="3">
    <source>
        <dbReference type="ARBA" id="ARBA00022801"/>
    </source>
</evidence>
<feature type="domain" description="Cathepsin propeptide inhibitor" evidence="8">
    <location>
        <begin position="38"/>
        <end position="95"/>
    </location>
</feature>
<sequence length="311" mass="34272">MALSFAGNLSLCLGFLLCSWALHATPRTLPEASTEQKFEQWIHEHGRTYVDGAEKVNRFKIFVDNLRFIEDFNHTGNRTFKLGSNAFSDLTVEEFLAIHTGLSLPPVRRNSPRTMSLLRANVTDVPDSIDWVEKGAVNAIKNQGPCGCCWAFSTIAAVESITQIKTGNLPELSEQQLVDCTSRNNGCNGGWMDTTFEYIVQNGGITSEANYPYQKADGTCDTSAASSIEATITSYKDVPTNNEGELLKAVGNATGFDSPRRKRAGTPIVLKRHLQWCGTAMTHAVTIVGYGTTEDGTKYWKIRNSWGETWG</sequence>
<dbReference type="InterPro" id="IPR025660">
    <property type="entry name" value="Pept_his_AS"/>
</dbReference>
<keyword evidence="6" id="KW-0732">Signal</keyword>
<dbReference type="AlphaFoldDB" id="A0ABD3KVT1"/>
<dbReference type="Gene3D" id="3.90.70.10">
    <property type="entry name" value="Cysteine proteinases"/>
    <property type="match status" value="1"/>
</dbReference>
<name>A0ABD3KVT1_EUCGL</name>
<dbReference type="SUPFAM" id="SSF54001">
    <property type="entry name" value="Cysteine proteinases"/>
    <property type="match status" value="1"/>
</dbReference>
<dbReference type="InterPro" id="IPR013128">
    <property type="entry name" value="Peptidase_C1A"/>
</dbReference>
<dbReference type="PRINTS" id="PR00705">
    <property type="entry name" value="PAPAIN"/>
</dbReference>
<accession>A0ABD3KVT1</accession>
<dbReference type="PROSITE" id="PS00139">
    <property type="entry name" value="THIOL_PROTEASE_CYS"/>
    <property type="match status" value="1"/>
</dbReference>
<dbReference type="PANTHER" id="PTHR12411">
    <property type="entry name" value="CYSTEINE PROTEASE FAMILY C1-RELATED"/>
    <property type="match status" value="1"/>
</dbReference>
<dbReference type="Pfam" id="PF00112">
    <property type="entry name" value="Peptidase_C1"/>
    <property type="match status" value="1"/>
</dbReference>
<proteinExistence type="inferred from homology"/>
<protein>
    <submittedName>
        <fullName evidence="9">Uncharacterized protein</fullName>
    </submittedName>
</protein>
<comment type="similarity">
    <text evidence="1">Belongs to the peptidase C1 family.</text>
</comment>
<evidence type="ECO:0000256" key="6">
    <source>
        <dbReference type="SAM" id="SignalP"/>
    </source>
</evidence>
<evidence type="ECO:0000259" key="7">
    <source>
        <dbReference type="SMART" id="SM00645"/>
    </source>
</evidence>
<comment type="caution">
    <text evidence="9">The sequence shown here is derived from an EMBL/GenBank/DDBJ whole genome shotgun (WGS) entry which is preliminary data.</text>
</comment>
<dbReference type="SMART" id="SM00645">
    <property type="entry name" value="Pept_C1"/>
    <property type="match status" value="1"/>
</dbReference>
<dbReference type="PROSITE" id="PS00639">
    <property type="entry name" value="THIOL_PROTEASE_HIS"/>
    <property type="match status" value="1"/>
</dbReference>
<evidence type="ECO:0000256" key="4">
    <source>
        <dbReference type="ARBA" id="ARBA00022807"/>
    </source>
</evidence>
<dbReference type="InterPro" id="IPR000668">
    <property type="entry name" value="Peptidase_C1A_C"/>
</dbReference>
<feature type="signal peptide" evidence="6">
    <location>
        <begin position="1"/>
        <end position="24"/>
    </location>
</feature>
<dbReference type="Pfam" id="PF08246">
    <property type="entry name" value="Inhibitor_I29"/>
    <property type="match status" value="1"/>
</dbReference>
<dbReference type="Proteomes" id="UP001634007">
    <property type="component" value="Unassembled WGS sequence"/>
</dbReference>
<keyword evidence="5" id="KW-1015">Disulfide bond</keyword>
<evidence type="ECO:0000256" key="2">
    <source>
        <dbReference type="ARBA" id="ARBA00022670"/>
    </source>
</evidence>
<dbReference type="InterPro" id="IPR038765">
    <property type="entry name" value="Papain-like_cys_pep_sf"/>
</dbReference>
<reference evidence="9 10" key="1">
    <citation type="submission" date="2024-11" db="EMBL/GenBank/DDBJ databases">
        <title>Chromosome-level genome assembly of Eucalyptus globulus Labill. provides insights into its genome evolution.</title>
        <authorList>
            <person name="Li X."/>
        </authorList>
    </citation>
    <scope>NUCLEOTIDE SEQUENCE [LARGE SCALE GENOMIC DNA]</scope>
    <source>
        <strain evidence="9">CL2024</strain>
        <tissue evidence="9">Fresh tender leaves</tissue>
    </source>
</reference>
<dbReference type="InterPro" id="IPR039417">
    <property type="entry name" value="Peptidase_C1A_papain-like"/>
</dbReference>
<keyword evidence="3" id="KW-0378">Hydrolase</keyword>
<dbReference type="GO" id="GO:0006508">
    <property type="term" value="P:proteolysis"/>
    <property type="evidence" value="ECO:0007669"/>
    <property type="project" value="UniProtKB-KW"/>
</dbReference>
<evidence type="ECO:0000259" key="8">
    <source>
        <dbReference type="SMART" id="SM00848"/>
    </source>
</evidence>